<dbReference type="EMBL" id="VUNB01000003">
    <property type="protein sequence ID" value="MST68806.1"/>
    <property type="molecule type" value="Genomic_DNA"/>
</dbReference>
<evidence type="ECO:0000313" key="1">
    <source>
        <dbReference type="EMBL" id="MST68806.1"/>
    </source>
</evidence>
<organism evidence="1">
    <name type="scientific">Baileyella intestinalis</name>
    <dbReference type="NCBI Taxonomy" id="2606709"/>
    <lineage>
        <taxon>Bacteria</taxon>
        <taxon>Bacillati</taxon>
        <taxon>Bacillota</taxon>
        <taxon>Clostridia</taxon>
        <taxon>Peptostreptococcales</taxon>
        <taxon>Anaerovoracaceae</taxon>
        <taxon>Baileyella</taxon>
    </lineage>
</organism>
<comment type="caution">
    <text evidence="1">The sequence shown here is derived from an EMBL/GenBank/DDBJ whole genome shotgun (WGS) entry which is preliminary data.</text>
</comment>
<dbReference type="InterPro" id="IPR026002">
    <property type="entry name" value="ATC_hydrolase-like"/>
</dbReference>
<dbReference type="AlphaFoldDB" id="A0A6A8MBV5"/>
<proteinExistence type="predicted"/>
<name>A0A6A8MBV5_9FIRM</name>
<dbReference type="RefSeq" id="WP_154572276.1">
    <property type="nucleotide sequence ID" value="NZ_DBEZJY010000013.1"/>
</dbReference>
<protein>
    <recommendedName>
        <fullName evidence="2">L-2-amino-thiazoline-4-carboxylic acid hydrolase</fullName>
    </recommendedName>
</protein>
<sequence length="229" mass="26643">MAMRIENQAVMFALLCKYTVEKKGSLGNHIIQQGMIKYGKERGRRMAERAKANGDPIALWTNQAYGEWKPDYPGQMEFGTVENTPEYKTYISKCAWCDAWKKYDLLEYGREYCVNVDKAVYEGFCQDFKCLPEYPTMSWGGQRCVFNWTQPLSPEDQEKVKAKKEELGTSCMKDFEYHTAHIYHTISGAIRDAFPEDAEEIISKATEDYIKLFGEDEFRPLLKYTPEDF</sequence>
<evidence type="ECO:0008006" key="2">
    <source>
        <dbReference type="Google" id="ProtNLM"/>
    </source>
</evidence>
<reference evidence="1" key="1">
    <citation type="submission" date="2019-09" db="EMBL/GenBank/DDBJ databases">
        <title>In-depth cultivation of the pig gut microbiome towards novel bacterial diversity and tailored functional studies.</title>
        <authorList>
            <person name="Wylensek D."/>
            <person name="Hitch T.C.A."/>
            <person name="Clavel T."/>
        </authorList>
    </citation>
    <scope>NUCLEOTIDE SEQUENCE</scope>
    <source>
        <strain evidence="1">RF-744-FAT-WT-3</strain>
    </source>
</reference>
<gene>
    <name evidence="1" type="ORF">FYJ66_04270</name>
</gene>
<accession>A0A6A8MBV5</accession>
<dbReference type="Pfam" id="PF14196">
    <property type="entry name" value="ATC_hydrolase"/>
    <property type="match status" value="1"/>
</dbReference>